<reference evidence="2 3" key="1">
    <citation type="submission" date="2024-04" db="EMBL/GenBank/DDBJ databases">
        <title>draft genome sequnece of Flavobacterium buctense JCM 30750.</title>
        <authorList>
            <person name="Kim D.-U."/>
        </authorList>
    </citation>
    <scope>NUCLEOTIDE SEQUENCE [LARGE SCALE GENOMIC DNA]</scope>
    <source>
        <strain evidence="2 3">JCM 30750</strain>
    </source>
</reference>
<name>A0ABU9E370_9FLAO</name>
<dbReference type="Gene3D" id="2.60.40.10">
    <property type="entry name" value="Immunoglobulins"/>
    <property type="match status" value="1"/>
</dbReference>
<evidence type="ECO:0000313" key="2">
    <source>
        <dbReference type="EMBL" id="MEK8181090.1"/>
    </source>
</evidence>
<evidence type="ECO:0000256" key="1">
    <source>
        <dbReference type="SAM" id="SignalP"/>
    </source>
</evidence>
<feature type="signal peptide" evidence="1">
    <location>
        <begin position="1"/>
        <end position="21"/>
    </location>
</feature>
<dbReference type="InterPro" id="IPR013783">
    <property type="entry name" value="Ig-like_fold"/>
</dbReference>
<keyword evidence="3" id="KW-1185">Reference proteome</keyword>
<gene>
    <name evidence="2" type="ORF">WMW71_12130</name>
</gene>
<accession>A0ABU9E370</accession>
<dbReference type="Proteomes" id="UP001491349">
    <property type="component" value="Unassembled WGS sequence"/>
</dbReference>
<protein>
    <recommendedName>
        <fullName evidence="4">Ig-like domain-containing protein</fullName>
    </recommendedName>
</protein>
<dbReference type="EMBL" id="JBBPCB010000009">
    <property type="protein sequence ID" value="MEK8181090.1"/>
    <property type="molecule type" value="Genomic_DNA"/>
</dbReference>
<feature type="chain" id="PRO_5045923435" description="Ig-like domain-containing protein" evidence="1">
    <location>
        <begin position="22"/>
        <end position="1753"/>
    </location>
</feature>
<evidence type="ECO:0000313" key="3">
    <source>
        <dbReference type="Proteomes" id="UP001491349"/>
    </source>
</evidence>
<feature type="non-terminal residue" evidence="2">
    <location>
        <position position="1753"/>
    </location>
</feature>
<organism evidence="2 3">
    <name type="scientific">Flavobacterium buctense</name>
    <dbReference type="NCBI Taxonomy" id="1648146"/>
    <lineage>
        <taxon>Bacteria</taxon>
        <taxon>Pseudomonadati</taxon>
        <taxon>Bacteroidota</taxon>
        <taxon>Flavobacteriia</taxon>
        <taxon>Flavobacteriales</taxon>
        <taxon>Flavobacteriaceae</taxon>
        <taxon>Flavobacterium</taxon>
    </lineage>
</organism>
<comment type="caution">
    <text evidence="2">The sequence shown here is derived from an EMBL/GenBank/DDBJ whole genome shotgun (WGS) entry which is preliminary data.</text>
</comment>
<sequence>MKKNYIFLLLISLFSIHSAFSQGSTCPGAQPFCAGGAALTFPNTTGVPSTGAVSCLGTTPNPAWFYLQISIAGNLNFTISQTSNGGGGIDVDFIAWGPFPAPTCATADLSTTNQVGCSYSTAATENFTITNAQVGEVYMVLLTNFANQAGQISLTQTNAGAGGAGATDCNILCPLSLDDQVICAGGQAILTATIDDATSYVWTGPSGPIAATTQSITVTQAGTYTVVVNKPGCVANATASATVSFYAPPPINLPANLVQCANIPNFNLNTATANIFNGTGLNAGDFELSFHTSAADAQDIINPIVNSSSYPGPAGGASACTTLYLSLTDNGSSGCVSVFPFTICFDTCVADPITPPNLTLCESSFGSGSAVFNFIPQTPIVLGTNPAADYTVTYHLTQNDADNDTGAIGPTNVTGTNGQTIYVRMEENANPLTYGTTSFQLIVNPLPTATISGTTSICSGTNTVITFNGTPNAQVTYTVDAGPNQTIVLNGAGTNTVTTPNLTANSTYTLVSVLNPATNCSRSITGSAIVTVRALPTATIAGTTAVCLNATSPQITFTGANGTAPYTFTYSINNVVQPTITTVAGNNISINAPTTSAGTFVYSLLNVSSSGTPSCSQVQVGTATVTVNPLPTAAISGNVATCLNATSPQVIITGANGVAPYTFTYSINSGVPITDSTTGGNSLIIDVPTNVAGSFTYNLINVQDASSTSCSQAQTGSVVVTVATPPVINQPTDYVVCDDNNDTISCLFDLGTKITEITGGDPNIAVDFYETDTSGAAIPLNVNYCNLTTGSGIQIIYVRAYTIGSPNCYSTTTFNLVVNPIPLPNPVILDYELCDYNTSGDETEIFTLNSMDTEIANGQSNVTISYYLTQGDAQTSTSPLANAYPNISNPQQIWINIQNNTTGCFSVGSFNLVVNPIPPAITPEPIFQCSNGSTNQAEFDLTINEAVVTGNNTSGLTITYYNTLLDAQNEVTANAIQDPLAYLGTDNEIVYIRVEDNATGCYATTIQLLRVTEGPIAITPQALHYCDPNNDGFGVFDLDSTIVEIMGGSAVTGVSVSFYETETDALIGAAPSLISPYENINPWTQTIYVRVFYTLTGCANYVQLQLIVDPTPEATEPDDYELCDYTGQVGYEAFDLTTTVPQILGSIDPSLVNVTFHPSFTDAQNETATIGGVTSYINQTIWNQTLFVRVEFIATGCYDIVELDLIVNPLPNATQPNYPQYTLCDYNGAIGFETFDLLSQVDAILLGQQGMTVTFYPSLAAAQAQVPGTSINATHPNLQYPNQIIYVQTLGVVITNSITGCYSISTIDIRVVPLPTPIPPTAPYTICDENQDGFSSFDLATLTTDILQGANYILSFYETLTDAELGNAITAIDISQLYDNIDPFTQILYVRAEDPNTGCWSVISIVLNVNPSPIAPIDLDDIVVCDTDNNNQSASTMVDLTVRTPDVLAQQPLAASNYTVTYHTTLQRAQDDIPIIPATSYLATTNQTIWVRVEDNTTGCFNIGTFEIIVNIPLLLTTPTPLSLCDDDANPNDQFHSFDLTVRDVMITQGLSGYTVTYYPSYALAQGGNPANAIATPTAYTNTSPAVQTLGVVVTSAAGCQSITTLDIRVLPIPTPNTNPPSLGAQCDNNNPGDMQEVFNLTVNAAYILNGDPNLTLHYYHSQADALVPQNEILTPLAALVGDVDPNEQSVWIRVENNRVDYLGNNCFVLVEQPLTVNPLPQIVQPLAPYRVCDNDADGLAEFDLTNPDLAIA</sequence>
<proteinExistence type="predicted"/>
<keyword evidence="1" id="KW-0732">Signal</keyword>
<evidence type="ECO:0008006" key="4">
    <source>
        <dbReference type="Google" id="ProtNLM"/>
    </source>
</evidence>